<dbReference type="AlphaFoldDB" id="A0A068WKP9"/>
<accession>A0A068WKP9</accession>
<sequence>MAAIIGDDDLIKNCEESIDTFSQISTKLAPCDWRSTLFQVESFTPSTESPVESDTNAEVSYHPEWYSVGYLTDGRYNSSSFSKILPKPQKCGEIPPIARHSILIFSESESDFNVHFSTKVSFRAAEIKGCSYRVPLPLVSIEFTPASFIAHEFSNESFNTGKGNDERITDCQCVSVDWHTVAKESPPSSIDMQSQEPERTESTFYDRLKESKSLQVPMQIFLHYHLHRCRREKILVYPRVLRVLPDPISAITSTRAVLNYSILIRIEPILKENASKIGRKYWQHKNNFLNERPVADIDRLELSPAHTPEVFGSMRKTVRSLKLTACSASSEAKTMSYHDTVNSVLQSAPSLTKSKVLLAQIKTVSSGCADGTHPNMPINALSYCIAKSLTLHLSGRKFRQECFHSNILQQSLPHLQREPRLMQQVEVVSHNVAEVEVANERPCTGRPENRSPPGDSASPCLSFYLIPEKRPSDQITLDVKCCPASDKAMLDALPADGANCVERRFLKLISQKAKFHRRKPPKPRTEECNVVTPSPLQNYCAITLND</sequence>
<evidence type="ECO:0000313" key="1">
    <source>
        <dbReference type="EMBL" id="CDS20323.1"/>
    </source>
</evidence>
<organism evidence="1">
    <name type="scientific">Echinococcus granulosus</name>
    <name type="common">Hydatid tapeworm</name>
    <dbReference type="NCBI Taxonomy" id="6210"/>
    <lineage>
        <taxon>Eukaryota</taxon>
        <taxon>Metazoa</taxon>
        <taxon>Spiralia</taxon>
        <taxon>Lophotrochozoa</taxon>
        <taxon>Platyhelminthes</taxon>
        <taxon>Cestoda</taxon>
        <taxon>Eucestoda</taxon>
        <taxon>Cyclophyllidea</taxon>
        <taxon>Taeniidae</taxon>
        <taxon>Echinococcus</taxon>
        <taxon>Echinococcus granulosus group</taxon>
    </lineage>
</organism>
<dbReference type="EMBL" id="LK028580">
    <property type="protein sequence ID" value="CDS20323.1"/>
    <property type="molecule type" value="Genomic_DNA"/>
</dbReference>
<dbReference type="OrthoDB" id="10289516at2759"/>
<evidence type="ECO:0000313" key="3">
    <source>
        <dbReference type="WBParaSite" id="EgrG_000254100"/>
    </source>
</evidence>
<name>A0A068WKP9_ECHGR</name>
<reference evidence="1" key="2">
    <citation type="submission" date="2014-06" db="EMBL/GenBank/DDBJ databases">
        <authorList>
            <person name="Aslett M."/>
        </authorList>
    </citation>
    <scope>NUCLEOTIDE SEQUENCE</scope>
</reference>
<evidence type="ECO:0000313" key="2">
    <source>
        <dbReference type="Proteomes" id="UP000492820"/>
    </source>
</evidence>
<dbReference type="WBParaSite" id="EgrG_000254100">
    <property type="protein sequence ID" value="EgrG_000254100"/>
    <property type="gene ID" value="EgrG_000254100"/>
</dbReference>
<reference evidence="1 2" key="1">
    <citation type="journal article" date="2013" name="Nature">
        <title>The genomes of four tapeworm species reveal adaptations to parasitism.</title>
        <authorList>
            <person name="Tsai I.J."/>
            <person name="Zarowiecki M."/>
            <person name="Holroyd N."/>
            <person name="Garciarrubio A."/>
            <person name="Sanchez-Flores A."/>
            <person name="Brooks K.L."/>
            <person name="Tracey A."/>
            <person name="Bobes R.J."/>
            <person name="Fragoso G."/>
            <person name="Sciutto E."/>
            <person name="Aslett M."/>
            <person name="Beasley H."/>
            <person name="Bennett H.M."/>
            <person name="Cai J."/>
            <person name="Camicia F."/>
            <person name="Clark R."/>
            <person name="Cucher M."/>
            <person name="De Silva N."/>
            <person name="Day T.A."/>
            <person name="Deplazes P."/>
            <person name="Estrada K."/>
            <person name="Fernandez C."/>
            <person name="Holland P.W."/>
            <person name="Hou J."/>
            <person name="Hu S."/>
            <person name="Huckvale T."/>
            <person name="Hung S.S."/>
            <person name="Kamenetzky L."/>
            <person name="Keane J.A."/>
            <person name="Kiss F."/>
            <person name="Koziol U."/>
            <person name="Lambert O."/>
            <person name="Liu K."/>
            <person name="Luo X."/>
            <person name="Luo Y."/>
            <person name="Macchiaroli N."/>
            <person name="Nichol S."/>
            <person name="Paps J."/>
            <person name="Parkinson J."/>
            <person name="Pouchkina-Stantcheva N."/>
            <person name="Riddiford N."/>
            <person name="Rosenzvit M."/>
            <person name="Salinas G."/>
            <person name="Wasmuth J.D."/>
            <person name="Zamanian M."/>
            <person name="Zheng Y."/>
            <person name="Cai X."/>
            <person name="Soberon X."/>
            <person name="Olson P.D."/>
            <person name="Laclette J.P."/>
            <person name="Brehm K."/>
            <person name="Berriman M."/>
            <person name="Garciarrubio A."/>
            <person name="Bobes R.J."/>
            <person name="Fragoso G."/>
            <person name="Sanchez-Flores A."/>
            <person name="Estrada K."/>
            <person name="Cevallos M.A."/>
            <person name="Morett E."/>
            <person name="Gonzalez V."/>
            <person name="Portillo T."/>
            <person name="Ochoa-Leyva A."/>
            <person name="Jose M.V."/>
            <person name="Sciutto E."/>
            <person name="Landa A."/>
            <person name="Jimenez L."/>
            <person name="Valdes V."/>
            <person name="Carrero J.C."/>
            <person name="Larralde C."/>
            <person name="Morales-Montor J."/>
            <person name="Limon-Lason J."/>
            <person name="Soberon X."/>
            <person name="Laclette J.P."/>
        </authorList>
    </citation>
    <scope>NUCLEOTIDE SEQUENCE [LARGE SCALE GENOMIC DNA]</scope>
</reference>
<gene>
    <name evidence="1" type="ORF">EgrG_000254100</name>
</gene>
<protein>
    <submittedName>
        <fullName evidence="3">DUF4524 domain-containing protein</fullName>
    </submittedName>
</protein>
<proteinExistence type="predicted"/>
<dbReference type="Proteomes" id="UP000492820">
    <property type="component" value="Unassembled WGS sequence"/>
</dbReference>
<reference evidence="3" key="3">
    <citation type="submission" date="2020-10" db="UniProtKB">
        <authorList>
            <consortium name="WormBaseParasite"/>
        </authorList>
    </citation>
    <scope>IDENTIFICATION</scope>
</reference>